<proteinExistence type="predicted"/>
<dbReference type="RefSeq" id="XP_056480205.1">
    <property type="nucleotide sequence ID" value="XM_056612981.1"/>
</dbReference>
<evidence type="ECO:0000256" key="1">
    <source>
        <dbReference type="SAM" id="MobiDB-lite"/>
    </source>
</evidence>
<feature type="region of interest" description="Disordered" evidence="1">
    <location>
        <begin position="31"/>
        <end position="59"/>
    </location>
</feature>
<feature type="compositionally biased region" description="Basic residues" evidence="1">
    <location>
        <begin position="139"/>
        <end position="158"/>
    </location>
</feature>
<dbReference type="AlphaFoldDB" id="A0A9W9G6T6"/>
<feature type="region of interest" description="Disordered" evidence="1">
    <location>
        <begin position="77"/>
        <end position="177"/>
    </location>
</feature>
<evidence type="ECO:0000313" key="3">
    <source>
        <dbReference type="Proteomes" id="UP001149074"/>
    </source>
</evidence>
<feature type="compositionally biased region" description="Low complexity" evidence="1">
    <location>
        <begin position="159"/>
        <end position="172"/>
    </location>
</feature>
<organism evidence="2 3">
    <name type="scientific">Penicillium argentinense</name>
    <dbReference type="NCBI Taxonomy" id="1131581"/>
    <lineage>
        <taxon>Eukaryota</taxon>
        <taxon>Fungi</taxon>
        <taxon>Dikarya</taxon>
        <taxon>Ascomycota</taxon>
        <taxon>Pezizomycotina</taxon>
        <taxon>Eurotiomycetes</taxon>
        <taxon>Eurotiomycetidae</taxon>
        <taxon>Eurotiales</taxon>
        <taxon>Aspergillaceae</taxon>
        <taxon>Penicillium</taxon>
    </lineage>
</organism>
<accession>A0A9W9G6T6</accession>
<gene>
    <name evidence="2" type="ORF">N7532_000477</name>
</gene>
<feature type="compositionally biased region" description="Low complexity" evidence="1">
    <location>
        <begin position="86"/>
        <end position="117"/>
    </location>
</feature>
<evidence type="ECO:0000313" key="2">
    <source>
        <dbReference type="EMBL" id="KAJ5112432.1"/>
    </source>
</evidence>
<sequence length="356" mass="37998">MKMAHFYSRIVAGKDDEYNDSELAKLKKKLSSLADHDEPANVPEDYVDSDESTDHDENDYEAVRHYAQKVDEILGRIASQGTNVHPASNTASSSTVVPVPVPAPSSEVKPESAAPPSKSGPKGHEMDAPSAPTQQTEVKKKKRAKKNKSKRRGKKHRAAGSAGAAAAGPAKSVESADETHFYPPVPLLPADLLITEARHTSPSPAPSLDKAEAMPLGEDSILPGTQQPVAGGASIAVDVYTGPYIVDPADWHPEARPADVHEAPGPGYAPEMGGLGQCLPAYGPVVGQVTSVTVLRPSPFQSEPREGPFCYWTPGCFYHNQGGSSHSHPGCHPPHRTCCCAHAPVDCLFEHVVRYY</sequence>
<dbReference type="Proteomes" id="UP001149074">
    <property type="component" value="Unassembled WGS sequence"/>
</dbReference>
<comment type="caution">
    <text evidence="2">The sequence shown here is derived from an EMBL/GenBank/DDBJ whole genome shotgun (WGS) entry which is preliminary data.</text>
</comment>
<dbReference type="GeneID" id="81351960"/>
<feature type="compositionally biased region" description="Acidic residues" evidence="1">
    <location>
        <begin position="45"/>
        <end position="59"/>
    </location>
</feature>
<reference evidence="2" key="1">
    <citation type="submission" date="2022-11" db="EMBL/GenBank/DDBJ databases">
        <authorList>
            <person name="Petersen C."/>
        </authorList>
    </citation>
    <scope>NUCLEOTIDE SEQUENCE</scope>
    <source>
        <strain evidence="2">IBT 30761</strain>
    </source>
</reference>
<keyword evidence="3" id="KW-1185">Reference proteome</keyword>
<name>A0A9W9G6T6_9EURO</name>
<dbReference type="EMBL" id="JAPQKI010000001">
    <property type="protein sequence ID" value="KAJ5112432.1"/>
    <property type="molecule type" value="Genomic_DNA"/>
</dbReference>
<protein>
    <submittedName>
        <fullName evidence="2">Uncharacterized protein</fullName>
    </submittedName>
</protein>
<reference evidence="2" key="2">
    <citation type="journal article" date="2023" name="IMA Fungus">
        <title>Comparative genomic study of the Penicillium genus elucidates a diverse pangenome and 15 lateral gene transfer events.</title>
        <authorList>
            <person name="Petersen C."/>
            <person name="Sorensen T."/>
            <person name="Nielsen M.R."/>
            <person name="Sondergaard T.E."/>
            <person name="Sorensen J.L."/>
            <person name="Fitzpatrick D.A."/>
            <person name="Frisvad J.C."/>
            <person name="Nielsen K.L."/>
        </authorList>
    </citation>
    <scope>NUCLEOTIDE SEQUENCE</scope>
    <source>
        <strain evidence="2">IBT 30761</strain>
    </source>
</reference>